<gene>
    <name evidence="2" type="ORF">CSR02_00795</name>
</gene>
<protein>
    <recommendedName>
        <fullName evidence="4">YfdX family protein</fullName>
    </recommendedName>
</protein>
<feature type="signal peptide" evidence="1">
    <location>
        <begin position="1"/>
        <end position="22"/>
    </location>
</feature>
<keyword evidence="3" id="KW-1185">Reference proteome</keyword>
<dbReference type="EMBL" id="PEBQ01000003">
    <property type="protein sequence ID" value="PHY95517.1"/>
    <property type="molecule type" value="Genomic_DNA"/>
</dbReference>
<name>A0A2G4RG33_9PROT</name>
<accession>A0A2G4RG33</accession>
<organism evidence="2 3">
    <name type="scientific">Acetobacter pomorum</name>
    <dbReference type="NCBI Taxonomy" id="65959"/>
    <lineage>
        <taxon>Bacteria</taxon>
        <taxon>Pseudomonadati</taxon>
        <taxon>Pseudomonadota</taxon>
        <taxon>Alphaproteobacteria</taxon>
        <taxon>Acetobacterales</taxon>
        <taxon>Acetobacteraceae</taxon>
        <taxon>Acetobacter</taxon>
    </lineage>
</organism>
<dbReference type="Proteomes" id="UP000228751">
    <property type="component" value="Unassembled WGS sequence"/>
</dbReference>
<dbReference type="Gene3D" id="6.10.250.2140">
    <property type="match status" value="1"/>
</dbReference>
<dbReference type="AlphaFoldDB" id="A0A2G4RG33"/>
<proteinExistence type="predicted"/>
<dbReference type="InterPro" id="IPR021236">
    <property type="entry name" value="Uncharacterised_YfdX"/>
</dbReference>
<dbReference type="RefSeq" id="WP_099540134.1">
    <property type="nucleotide sequence ID" value="NZ_PEBQ01000003.1"/>
</dbReference>
<feature type="chain" id="PRO_5013915449" description="YfdX family protein" evidence="1">
    <location>
        <begin position="23"/>
        <end position="229"/>
    </location>
</feature>
<evidence type="ECO:0000313" key="2">
    <source>
        <dbReference type="EMBL" id="PHY95517.1"/>
    </source>
</evidence>
<evidence type="ECO:0000256" key="1">
    <source>
        <dbReference type="SAM" id="SignalP"/>
    </source>
</evidence>
<keyword evidence="1" id="KW-0732">Signal</keyword>
<sequence length="229" mass="24461">MRLKSLFAASAALLTSFSVAQAGTVHTTWEKFKAGHAMHRLSVDGQKAMMDVFQARDLLAQGKTDAAIPPLYDAQKRFKAASADNKKFFAAESQLQPAPQHPVSATHTPVANPTTWVPVGGEFIVSETLAPEKQAALANANKQFQAGQTQQAQQSLQVVGEDADFILALAPLEQSEGALYRAKVFTEGRQPQQAVDALNQLLDGIIFVSDDVVEKAASGSPAMPSTKSN</sequence>
<comment type="caution">
    <text evidence="2">The sequence shown here is derived from an EMBL/GenBank/DDBJ whole genome shotgun (WGS) entry which is preliminary data.</text>
</comment>
<evidence type="ECO:0008006" key="4">
    <source>
        <dbReference type="Google" id="ProtNLM"/>
    </source>
</evidence>
<reference evidence="2 3" key="1">
    <citation type="submission" date="2017-10" db="EMBL/GenBank/DDBJ databases">
        <title>Genomic analysis of the genus Acetobacter.</title>
        <authorList>
            <person name="Kim K.H."/>
            <person name="Chun B.H."/>
            <person name="Son A.R."/>
            <person name="Jeon C.O."/>
        </authorList>
    </citation>
    <scope>NUCLEOTIDE SEQUENCE [LARGE SCALE GENOMIC DNA]</scope>
    <source>
        <strain evidence="2 3">LHT 2458</strain>
    </source>
</reference>
<evidence type="ECO:0000313" key="3">
    <source>
        <dbReference type="Proteomes" id="UP000228751"/>
    </source>
</evidence>
<dbReference type="Pfam" id="PF10938">
    <property type="entry name" value="YfdX"/>
    <property type="match status" value="1"/>
</dbReference>
<dbReference type="Gene3D" id="1.20.120.1940">
    <property type="entry name" value="YfdX protein domain"/>
    <property type="match status" value="1"/>
</dbReference>
<dbReference type="OrthoDB" id="7273218at2"/>